<reference evidence="9 10" key="1">
    <citation type="journal article" date="2012" name="J. Bacteriol.">
        <title>Genome Sequence of Pectin-Degrading Alishewanella aestuarii Strain B11T, Isolated from Tidal Flat Sediment.</title>
        <authorList>
            <person name="Jung J."/>
            <person name="Choi S."/>
            <person name="Chun J."/>
            <person name="Park W."/>
        </authorList>
    </citation>
    <scope>NUCLEOTIDE SEQUENCE [LARGE SCALE GENOMIC DNA]</scope>
    <source>
        <strain evidence="9 10">B11</strain>
    </source>
</reference>
<evidence type="ECO:0000313" key="9">
    <source>
        <dbReference type="EMBL" id="EJI85768.1"/>
    </source>
</evidence>
<name>J1Q3S9_9ALTE</name>
<feature type="binding site" evidence="6">
    <location>
        <position position="28"/>
    </location>
    <ligand>
        <name>substrate</name>
    </ligand>
</feature>
<dbReference type="NCBIfam" id="TIGR01221">
    <property type="entry name" value="rmlC"/>
    <property type="match status" value="1"/>
</dbReference>
<evidence type="ECO:0000256" key="8">
    <source>
        <dbReference type="RuleBase" id="RU364069"/>
    </source>
</evidence>
<feature type="binding site" evidence="6">
    <location>
        <position position="117"/>
    </location>
    <ligand>
        <name>substrate</name>
    </ligand>
</feature>
<evidence type="ECO:0000313" key="10">
    <source>
        <dbReference type="Proteomes" id="UP000012043"/>
    </source>
</evidence>
<feature type="site" description="Participates in a stacking interaction with the thymidine ring of dTDP-4-oxo-6-deoxyglucose" evidence="7">
    <location>
        <position position="136"/>
    </location>
</feature>
<protein>
    <recommendedName>
        <fullName evidence="4 8">dTDP-4-dehydrorhamnose 3,5-epimerase</fullName>
        <ecNumber evidence="3 8">5.1.3.13</ecNumber>
    </recommendedName>
    <alternativeName>
        <fullName evidence="8">Thymidine diphospho-4-keto-rhamnose 3,5-epimerase</fullName>
    </alternativeName>
</protein>
<feature type="active site" description="Proton acceptor" evidence="5">
    <location>
        <position position="61"/>
    </location>
</feature>
<feature type="binding site" evidence="6">
    <location>
        <position position="58"/>
    </location>
    <ligand>
        <name>substrate</name>
    </ligand>
</feature>
<dbReference type="PANTHER" id="PTHR21047:SF2">
    <property type="entry name" value="THYMIDINE DIPHOSPHO-4-KETO-RHAMNOSE 3,5-EPIMERASE"/>
    <property type="match status" value="1"/>
</dbReference>
<comment type="catalytic activity">
    <reaction evidence="1 8">
        <text>dTDP-4-dehydro-6-deoxy-alpha-D-glucose = dTDP-4-dehydro-beta-L-rhamnose</text>
        <dbReference type="Rhea" id="RHEA:16969"/>
        <dbReference type="ChEBI" id="CHEBI:57649"/>
        <dbReference type="ChEBI" id="CHEBI:62830"/>
        <dbReference type="EC" id="5.1.3.13"/>
    </reaction>
</comment>
<keyword evidence="8" id="KW-0413">Isomerase</keyword>
<dbReference type="Gene3D" id="2.60.120.10">
    <property type="entry name" value="Jelly Rolls"/>
    <property type="match status" value="1"/>
</dbReference>
<dbReference type="GO" id="GO:0000271">
    <property type="term" value="P:polysaccharide biosynthetic process"/>
    <property type="evidence" value="ECO:0007669"/>
    <property type="project" value="TreeGrafter"/>
</dbReference>
<dbReference type="EC" id="5.1.3.13" evidence="3 8"/>
<dbReference type="Pfam" id="PF00908">
    <property type="entry name" value="dTDP_sugar_isom"/>
    <property type="match status" value="1"/>
</dbReference>
<feature type="binding site" evidence="6">
    <location>
        <begin position="46"/>
        <end position="48"/>
    </location>
    <ligand>
        <name>substrate</name>
    </ligand>
</feature>
<keyword evidence="10" id="KW-1185">Reference proteome</keyword>
<evidence type="ECO:0000256" key="1">
    <source>
        <dbReference type="ARBA" id="ARBA00001298"/>
    </source>
</evidence>
<accession>J1Q3S9</accession>
<evidence type="ECO:0000256" key="6">
    <source>
        <dbReference type="PIRSR" id="PIRSR600888-2"/>
    </source>
</evidence>
<evidence type="ECO:0000256" key="4">
    <source>
        <dbReference type="ARBA" id="ARBA00019595"/>
    </source>
</evidence>
<dbReference type="InterPro" id="IPR014710">
    <property type="entry name" value="RmlC-like_jellyroll"/>
</dbReference>
<sequence length="182" mass="20556">MTITETSLAGCLLLEQQHFHDNRGFFTELYVQQRFQQAGITLPLVQDNLSQSKRGVIRGMHFQRNKPQGKLISVLKGEIYDVMVDIRPHSNTFGQWQGIYLSADKPRQLWLPPGFAHGFQALVDDTLVFYKTSSYYDANDEGAFNVFDTDLAITWPLQAAVLSAKDQQAPSFAAICRTLAEL</sequence>
<gene>
    <name evidence="9" type="ORF">AEST_13910</name>
</gene>
<dbReference type="AlphaFoldDB" id="J1Q3S9"/>
<comment type="caution">
    <text evidence="9">The sequence shown here is derived from an EMBL/GenBank/DDBJ whole genome shotgun (WGS) entry which is preliminary data.</text>
</comment>
<evidence type="ECO:0000256" key="2">
    <source>
        <dbReference type="ARBA" id="ARBA00001997"/>
    </source>
</evidence>
<evidence type="ECO:0000256" key="5">
    <source>
        <dbReference type="PIRSR" id="PIRSR600888-1"/>
    </source>
</evidence>
<dbReference type="CDD" id="cd00438">
    <property type="entry name" value="cupin_RmlC"/>
    <property type="match status" value="1"/>
</dbReference>
<organism evidence="9 10">
    <name type="scientific">Alishewanella aestuarii B11</name>
    <dbReference type="NCBI Taxonomy" id="1197174"/>
    <lineage>
        <taxon>Bacteria</taxon>
        <taxon>Pseudomonadati</taxon>
        <taxon>Pseudomonadota</taxon>
        <taxon>Gammaproteobacteria</taxon>
        <taxon>Alteromonadales</taxon>
        <taxon>Alteromonadaceae</taxon>
        <taxon>Alishewanella</taxon>
    </lineage>
</organism>
<evidence type="ECO:0000256" key="7">
    <source>
        <dbReference type="PIRSR" id="PIRSR600888-3"/>
    </source>
</evidence>
<feature type="active site" description="Proton donor" evidence="5">
    <location>
        <position position="130"/>
    </location>
</feature>
<dbReference type="RefSeq" id="WP_008607997.1">
    <property type="nucleotide sequence ID" value="NZ_ALAB01000018.1"/>
</dbReference>
<evidence type="ECO:0000256" key="3">
    <source>
        <dbReference type="ARBA" id="ARBA00012098"/>
    </source>
</evidence>
<dbReference type="GO" id="GO:0005829">
    <property type="term" value="C:cytosol"/>
    <property type="evidence" value="ECO:0007669"/>
    <property type="project" value="TreeGrafter"/>
</dbReference>
<comment type="subunit">
    <text evidence="8">Homodimer.</text>
</comment>
<comment type="pathway">
    <text evidence="8">Carbohydrate biosynthesis; dTDP-L-rhamnose biosynthesis.</text>
</comment>
<dbReference type="PANTHER" id="PTHR21047">
    <property type="entry name" value="DTDP-6-DEOXY-D-GLUCOSE-3,5 EPIMERASE"/>
    <property type="match status" value="1"/>
</dbReference>
<dbReference type="InterPro" id="IPR000888">
    <property type="entry name" value="RmlC-like"/>
</dbReference>
<dbReference type="EMBL" id="ALAB01000018">
    <property type="protein sequence ID" value="EJI85768.1"/>
    <property type="molecule type" value="Genomic_DNA"/>
</dbReference>
<proteinExistence type="inferred from homology"/>
<comment type="similarity">
    <text evidence="8">Belongs to the dTDP-4-dehydrorhamnose 3,5-epimerase family.</text>
</comment>
<dbReference type="GO" id="GO:0008830">
    <property type="term" value="F:dTDP-4-dehydrorhamnose 3,5-epimerase activity"/>
    <property type="evidence" value="ECO:0007669"/>
    <property type="project" value="UniProtKB-UniRule"/>
</dbReference>
<dbReference type="GO" id="GO:0019305">
    <property type="term" value="P:dTDP-rhamnose biosynthetic process"/>
    <property type="evidence" value="ECO:0007669"/>
    <property type="project" value="UniProtKB-UniRule"/>
</dbReference>
<dbReference type="UniPathway" id="UPA00124"/>
<dbReference type="InterPro" id="IPR011051">
    <property type="entry name" value="RmlC_Cupin_sf"/>
</dbReference>
<dbReference type="PATRIC" id="fig|1197174.4.peg.1360"/>
<comment type="function">
    <text evidence="2 8">Catalyzes the epimerization of the C3' and C5'positions of dTDP-6-deoxy-D-xylo-4-hexulose, forming dTDP-6-deoxy-L-lyxo-4-hexulose.</text>
</comment>
<feature type="binding site" evidence="6">
    <location>
        <position position="141"/>
    </location>
    <ligand>
        <name>substrate</name>
    </ligand>
</feature>
<feature type="binding site" evidence="6">
    <location>
        <position position="23"/>
    </location>
    <ligand>
        <name>substrate</name>
    </ligand>
</feature>
<feature type="binding site" evidence="6">
    <location>
        <position position="165"/>
    </location>
    <ligand>
        <name>substrate</name>
    </ligand>
</feature>
<dbReference type="Proteomes" id="UP000012043">
    <property type="component" value="Unassembled WGS sequence"/>
</dbReference>
<feature type="binding site" evidence="6">
    <location>
        <position position="70"/>
    </location>
    <ligand>
        <name>substrate</name>
    </ligand>
</feature>
<dbReference type="SUPFAM" id="SSF51182">
    <property type="entry name" value="RmlC-like cupins"/>
    <property type="match status" value="1"/>
</dbReference>